<name>A0AAV5T8J9_9BILA</name>
<evidence type="ECO:0008006" key="3">
    <source>
        <dbReference type="Google" id="ProtNLM"/>
    </source>
</evidence>
<gene>
    <name evidence="1" type="ORF">PENTCL1PPCAC_11089</name>
</gene>
<evidence type="ECO:0000313" key="2">
    <source>
        <dbReference type="Proteomes" id="UP001432027"/>
    </source>
</evidence>
<comment type="caution">
    <text evidence="1">The sequence shown here is derived from an EMBL/GenBank/DDBJ whole genome shotgun (WGS) entry which is preliminary data.</text>
</comment>
<evidence type="ECO:0000313" key="1">
    <source>
        <dbReference type="EMBL" id="GMS88914.1"/>
    </source>
</evidence>
<organism evidence="1 2">
    <name type="scientific">Pristionchus entomophagus</name>
    <dbReference type="NCBI Taxonomy" id="358040"/>
    <lineage>
        <taxon>Eukaryota</taxon>
        <taxon>Metazoa</taxon>
        <taxon>Ecdysozoa</taxon>
        <taxon>Nematoda</taxon>
        <taxon>Chromadorea</taxon>
        <taxon>Rhabditida</taxon>
        <taxon>Rhabditina</taxon>
        <taxon>Diplogasteromorpha</taxon>
        <taxon>Diplogasteroidea</taxon>
        <taxon>Neodiplogasteridae</taxon>
        <taxon>Pristionchus</taxon>
    </lineage>
</organism>
<dbReference type="Proteomes" id="UP001432027">
    <property type="component" value="Unassembled WGS sequence"/>
</dbReference>
<dbReference type="AlphaFoldDB" id="A0AAV5T8J9"/>
<keyword evidence="2" id="KW-1185">Reference proteome</keyword>
<proteinExistence type="predicted"/>
<reference evidence="1" key="1">
    <citation type="submission" date="2023-10" db="EMBL/GenBank/DDBJ databases">
        <title>Genome assembly of Pristionchus species.</title>
        <authorList>
            <person name="Yoshida K."/>
            <person name="Sommer R.J."/>
        </authorList>
    </citation>
    <scope>NUCLEOTIDE SEQUENCE</scope>
    <source>
        <strain evidence="1">RS0144</strain>
    </source>
</reference>
<dbReference type="EMBL" id="BTSX01000003">
    <property type="protein sequence ID" value="GMS88914.1"/>
    <property type="molecule type" value="Genomic_DNA"/>
</dbReference>
<protein>
    <recommendedName>
        <fullName evidence="3">Ribosomal protein</fullName>
    </recommendedName>
</protein>
<sequence>MVAFSSDEILAYGICSFSWLFVSTPFSSSSLTIGVNRGVISQSSSVSSIDEVGAPLESFEVSFLYPFFTLPPRLSSLNLPFSSFRYLISRFFIARKIWKAQVVSFRLTFFLAISTSRMANFPPSSAIFSSRDSFDFPSSTSFLELRKVKSTGLPNWKVRVDGAVKGTLKMDQPSLVEPNVGAAVGVEPKMLFCWGALEPKRPVEQWAVVDPNRPQLSIAPGPGPFLPAK</sequence>
<accession>A0AAV5T8J9</accession>